<evidence type="ECO:0000313" key="3">
    <source>
        <dbReference type="Proteomes" id="UP000245790"/>
    </source>
</evidence>
<dbReference type="SUPFAM" id="SSF52402">
    <property type="entry name" value="Adenine nucleotide alpha hydrolases-like"/>
    <property type="match status" value="2"/>
</dbReference>
<dbReference type="EMBL" id="QGGU01000009">
    <property type="protein sequence ID" value="PWK48473.1"/>
    <property type="molecule type" value="Genomic_DNA"/>
</dbReference>
<dbReference type="RefSeq" id="WP_109764149.1">
    <property type="nucleotide sequence ID" value="NZ_QGGU01000009.1"/>
</dbReference>
<sequence>MSIRRVLVHLDDSNTCDDRLKTSLLIANSFHADIHGVYVEPQIPASLASETNCMNEFSEPVTHELTPHIERVKQQKKSIEDKLESIRQSSLQSIHWQSKRGNTRRVLSELGLFNDLIIMTNEIDGDPLLQVKPPATDIAVHTSCPVLVIPNNKPLKASSNNVLLTWNGSVESSSAIHQSLPFLTMANNITLFCARGEHVSITDYEASKKSMLQYLHAHGLSIDMIDQDKSDKDISELLEQQITNHHYDLLVTGAYDHSNIRELLFSSTTKELLDNEKIPLLLAH</sequence>
<evidence type="ECO:0000256" key="1">
    <source>
        <dbReference type="ARBA" id="ARBA00008791"/>
    </source>
</evidence>
<evidence type="ECO:0000313" key="2">
    <source>
        <dbReference type="EMBL" id="PWK48473.1"/>
    </source>
</evidence>
<dbReference type="PANTHER" id="PTHR46268">
    <property type="entry name" value="STRESS RESPONSE PROTEIN NHAX"/>
    <property type="match status" value="1"/>
</dbReference>
<name>A0A316FJK4_9GAMM</name>
<dbReference type="PANTHER" id="PTHR46268:SF6">
    <property type="entry name" value="UNIVERSAL STRESS PROTEIN UP12"/>
    <property type="match status" value="1"/>
</dbReference>
<keyword evidence="3" id="KW-1185">Reference proteome</keyword>
<dbReference type="AlphaFoldDB" id="A0A316FJK4"/>
<comment type="caution">
    <text evidence="2">The sequence shown here is derived from an EMBL/GenBank/DDBJ whole genome shotgun (WGS) entry which is preliminary data.</text>
</comment>
<gene>
    <name evidence="2" type="ORF">C8D97_10922</name>
</gene>
<comment type="similarity">
    <text evidence="1">Belongs to the universal stress protein A family.</text>
</comment>
<accession>A0A316FJK4</accession>
<dbReference type="Gene3D" id="3.40.50.12370">
    <property type="match status" value="1"/>
</dbReference>
<proteinExistence type="inferred from homology"/>
<reference evidence="2 3" key="1">
    <citation type="submission" date="2018-05" db="EMBL/GenBank/DDBJ databases">
        <title>Genomic Encyclopedia of Type Strains, Phase IV (KMG-IV): sequencing the most valuable type-strain genomes for metagenomic binning, comparative biology and taxonomic classification.</title>
        <authorList>
            <person name="Goeker M."/>
        </authorList>
    </citation>
    <scope>NUCLEOTIDE SEQUENCE [LARGE SCALE GENOMIC DNA]</scope>
    <source>
        <strain evidence="2 3">DSM 25350</strain>
    </source>
</reference>
<protein>
    <submittedName>
        <fullName evidence="2">Universal stress protein family protein</fullName>
    </submittedName>
</protein>
<dbReference type="OrthoDB" id="9804721at2"/>
<organism evidence="2 3">
    <name type="scientific">Pleionea mediterranea</name>
    <dbReference type="NCBI Taxonomy" id="523701"/>
    <lineage>
        <taxon>Bacteria</taxon>
        <taxon>Pseudomonadati</taxon>
        <taxon>Pseudomonadota</taxon>
        <taxon>Gammaproteobacteria</taxon>
        <taxon>Oceanospirillales</taxon>
        <taxon>Pleioneaceae</taxon>
        <taxon>Pleionea</taxon>
    </lineage>
</organism>
<dbReference type="Proteomes" id="UP000245790">
    <property type="component" value="Unassembled WGS sequence"/>
</dbReference>